<gene>
    <name evidence="1" type="ORF">DPMN_157699</name>
</gene>
<dbReference type="EMBL" id="JAIWYP010000008">
    <property type="protein sequence ID" value="KAH3779891.1"/>
    <property type="molecule type" value="Genomic_DNA"/>
</dbReference>
<protein>
    <submittedName>
        <fullName evidence="1">Uncharacterized protein</fullName>
    </submittedName>
</protein>
<proteinExistence type="predicted"/>
<organism evidence="1 2">
    <name type="scientific">Dreissena polymorpha</name>
    <name type="common">Zebra mussel</name>
    <name type="synonym">Mytilus polymorpha</name>
    <dbReference type="NCBI Taxonomy" id="45954"/>
    <lineage>
        <taxon>Eukaryota</taxon>
        <taxon>Metazoa</taxon>
        <taxon>Spiralia</taxon>
        <taxon>Lophotrochozoa</taxon>
        <taxon>Mollusca</taxon>
        <taxon>Bivalvia</taxon>
        <taxon>Autobranchia</taxon>
        <taxon>Heteroconchia</taxon>
        <taxon>Euheterodonta</taxon>
        <taxon>Imparidentia</taxon>
        <taxon>Neoheterodontei</taxon>
        <taxon>Myida</taxon>
        <taxon>Dreissenoidea</taxon>
        <taxon>Dreissenidae</taxon>
        <taxon>Dreissena</taxon>
    </lineage>
</organism>
<comment type="caution">
    <text evidence="1">The sequence shown here is derived from an EMBL/GenBank/DDBJ whole genome shotgun (WGS) entry which is preliminary data.</text>
</comment>
<sequence>MNMEGHFTQMNLTQFSLFQTNDSMIALLDGEIIDNTDTFVDNLLKDPELKQSRLPLVRDLLCISIAQGNLGFVVLKLKAI</sequence>
<dbReference type="AlphaFoldDB" id="A0A9D4EJY3"/>
<evidence type="ECO:0000313" key="2">
    <source>
        <dbReference type="Proteomes" id="UP000828390"/>
    </source>
</evidence>
<reference evidence="1" key="2">
    <citation type="submission" date="2020-11" db="EMBL/GenBank/DDBJ databases">
        <authorList>
            <person name="McCartney M.A."/>
            <person name="Auch B."/>
            <person name="Kono T."/>
            <person name="Mallez S."/>
            <person name="Becker A."/>
            <person name="Gohl D.M."/>
            <person name="Silverstein K.A.T."/>
            <person name="Koren S."/>
            <person name="Bechman K.B."/>
            <person name="Herman A."/>
            <person name="Abrahante J.E."/>
            <person name="Garbe J."/>
        </authorList>
    </citation>
    <scope>NUCLEOTIDE SEQUENCE</scope>
    <source>
        <strain evidence="1">Duluth1</strain>
        <tissue evidence="1">Whole animal</tissue>
    </source>
</reference>
<name>A0A9D4EJY3_DREPO</name>
<evidence type="ECO:0000313" key="1">
    <source>
        <dbReference type="EMBL" id="KAH3779891.1"/>
    </source>
</evidence>
<reference evidence="1" key="1">
    <citation type="journal article" date="2019" name="bioRxiv">
        <title>The Genome of the Zebra Mussel, Dreissena polymorpha: A Resource for Invasive Species Research.</title>
        <authorList>
            <person name="McCartney M.A."/>
            <person name="Auch B."/>
            <person name="Kono T."/>
            <person name="Mallez S."/>
            <person name="Zhang Y."/>
            <person name="Obille A."/>
            <person name="Becker A."/>
            <person name="Abrahante J.E."/>
            <person name="Garbe J."/>
            <person name="Badalamenti J.P."/>
            <person name="Herman A."/>
            <person name="Mangelson H."/>
            <person name="Liachko I."/>
            <person name="Sullivan S."/>
            <person name="Sone E.D."/>
            <person name="Koren S."/>
            <person name="Silverstein K.A.T."/>
            <person name="Beckman K.B."/>
            <person name="Gohl D.M."/>
        </authorList>
    </citation>
    <scope>NUCLEOTIDE SEQUENCE</scope>
    <source>
        <strain evidence="1">Duluth1</strain>
        <tissue evidence="1">Whole animal</tissue>
    </source>
</reference>
<dbReference type="Proteomes" id="UP000828390">
    <property type="component" value="Unassembled WGS sequence"/>
</dbReference>
<accession>A0A9D4EJY3</accession>
<keyword evidence="2" id="KW-1185">Reference proteome</keyword>